<gene>
    <name evidence="1" type="ORF">HY36_17645</name>
</gene>
<organism evidence="1 2">
    <name type="scientific">Hyphomonas atlantica</name>
    <dbReference type="NCBI Taxonomy" id="1280948"/>
    <lineage>
        <taxon>Bacteria</taxon>
        <taxon>Pseudomonadati</taxon>
        <taxon>Pseudomonadota</taxon>
        <taxon>Alphaproteobacteria</taxon>
        <taxon>Hyphomonadales</taxon>
        <taxon>Hyphomonadaceae</taxon>
        <taxon>Hyphomonas</taxon>
    </lineage>
</organism>
<dbReference type="STRING" id="1280948.HY36_17645"/>
<dbReference type="PATRIC" id="fig|1280948.3.peg.2289"/>
<evidence type="ECO:0000313" key="1">
    <source>
        <dbReference type="EMBL" id="KCZ60295.1"/>
    </source>
</evidence>
<keyword evidence="2" id="KW-1185">Reference proteome</keyword>
<evidence type="ECO:0000313" key="2">
    <source>
        <dbReference type="Proteomes" id="UP000024547"/>
    </source>
</evidence>
<accession>A0A059E008</accession>
<dbReference type="EMBL" id="AWFH01000025">
    <property type="protein sequence ID" value="KCZ60295.1"/>
    <property type="molecule type" value="Genomic_DNA"/>
</dbReference>
<reference evidence="1 2" key="1">
    <citation type="journal article" date="2014" name="Antonie Van Leeuwenhoek">
        <title>Hyphomonas beringensis sp. nov. and Hyphomonas chukchiensis sp. nov., isolated from surface seawater of the Bering Sea and Chukchi Sea.</title>
        <authorList>
            <person name="Li C."/>
            <person name="Lai Q."/>
            <person name="Li G."/>
            <person name="Dong C."/>
            <person name="Wang J."/>
            <person name="Liao Y."/>
            <person name="Shao Z."/>
        </authorList>
    </citation>
    <scope>NUCLEOTIDE SEQUENCE [LARGE SCALE GENOMIC DNA]</scope>
    <source>
        <strain evidence="1 2">22II1-22F38</strain>
    </source>
</reference>
<comment type="caution">
    <text evidence="1">The sequence shown here is derived from an EMBL/GenBank/DDBJ whole genome shotgun (WGS) entry which is preliminary data.</text>
</comment>
<proteinExistence type="predicted"/>
<protein>
    <submittedName>
        <fullName evidence="1">Uncharacterized protein</fullName>
    </submittedName>
</protein>
<name>A0A059E008_9PROT</name>
<dbReference type="Proteomes" id="UP000024547">
    <property type="component" value="Unassembled WGS sequence"/>
</dbReference>
<sequence>MAVHSGMPVASRFDYVDHRLDALGVGKGCARLKLAAYAEKLDA</sequence>
<dbReference type="AlphaFoldDB" id="A0A059E008"/>